<dbReference type="AlphaFoldDB" id="A0A6A4ZN37"/>
<accession>A0A6A4ZN37</accession>
<dbReference type="Proteomes" id="UP000469452">
    <property type="component" value="Unassembled WGS sequence"/>
</dbReference>
<evidence type="ECO:0000313" key="1">
    <source>
        <dbReference type="EMBL" id="KAF0709018.1"/>
    </source>
</evidence>
<dbReference type="InterPro" id="IPR036397">
    <property type="entry name" value="RNaseH_sf"/>
</dbReference>
<evidence type="ECO:0008006" key="3">
    <source>
        <dbReference type="Google" id="ProtNLM"/>
    </source>
</evidence>
<dbReference type="VEuPathDB" id="FungiDB:H257_17390"/>
<proteinExistence type="predicted"/>
<evidence type="ECO:0000313" key="2">
    <source>
        <dbReference type="Proteomes" id="UP000469452"/>
    </source>
</evidence>
<dbReference type="EMBL" id="VJMI01018891">
    <property type="protein sequence ID" value="KAF0709018.1"/>
    <property type="molecule type" value="Genomic_DNA"/>
</dbReference>
<dbReference type="Gene3D" id="3.30.420.10">
    <property type="entry name" value="Ribonuclease H-like superfamily/Ribonuclease H"/>
    <property type="match status" value="1"/>
</dbReference>
<organism evidence="1 2">
    <name type="scientific">Aphanomyces astaci</name>
    <name type="common">Crayfish plague agent</name>
    <dbReference type="NCBI Taxonomy" id="112090"/>
    <lineage>
        <taxon>Eukaryota</taxon>
        <taxon>Sar</taxon>
        <taxon>Stramenopiles</taxon>
        <taxon>Oomycota</taxon>
        <taxon>Saprolegniomycetes</taxon>
        <taxon>Saprolegniales</taxon>
        <taxon>Verrucalvaceae</taxon>
        <taxon>Aphanomyces</taxon>
    </lineage>
</organism>
<gene>
    <name evidence="1" type="ORF">AaE_013013</name>
</gene>
<dbReference type="PANTHER" id="PTHR47169">
    <property type="entry name" value="OS01G0541250 PROTEIN"/>
    <property type="match status" value="1"/>
</dbReference>
<protein>
    <recommendedName>
        <fullName evidence="3">Transposase Tc1-like domain-containing protein</fullName>
    </recommendedName>
</protein>
<name>A0A6A4ZN37_APHAT</name>
<comment type="caution">
    <text evidence="1">The sequence shown here is derived from an EMBL/GenBank/DDBJ whole genome shotgun (WGS) entry which is preliminary data.</text>
</comment>
<sequence length="464" mass="53073">MSVMRSNGRAKPGALQALREEFGVTRQAMSKIWKRGTDTTASHGYPVLDSTIKKKSGRPVTLDRASLEDRVKAQTAFSRSTSRALAAATGVSKTTLWRLVKAKAMKRCTSRLKPMLTQKHKHDRLAYCKAFLRRHPNGTLYLHDMLDYVHIDEKWFYMTKVNRRYYLWSDEDVPARKCQSKNHIIKVMFLTAVARPRYDSTKRTHWDGKIGSWAFTSTRQALRNSKNRKRGDDVVEPTTVTREVYRDYLVNKVIPAIQSLWPRQRSSVIWIQQNNARPHVSVDDAAVRIAGSMDGWNIKLCGQPAQSLDMNVLDLGFFIAIQCLQHLTLTTSIEELVLAVHSAFFDLDMCALDKTFVTLQKVMGYVCKVAGDNVYKLQHMKKDTLFVNGSLPPRLECDRDVAASIEAMEERIDYERRVDNMIELFESDCTTQGHVHMSNVNAICKMAEELAIEKVDEENQQHVL</sequence>
<reference evidence="1 2" key="1">
    <citation type="submission" date="2019-06" db="EMBL/GenBank/DDBJ databases">
        <title>Genomics analysis of Aphanomyces spp. identifies a new class of oomycete effector associated with host adaptation.</title>
        <authorList>
            <person name="Gaulin E."/>
        </authorList>
    </citation>
    <scope>NUCLEOTIDE SEQUENCE [LARGE SCALE GENOMIC DNA]</scope>
    <source>
        <strain evidence="1 2">E</strain>
    </source>
</reference>
<dbReference type="GO" id="GO:0003676">
    <property type="term" value="F:nucleic acid binding"/>
    <property type="evidence" value="ECO:0007669"/>
    <property type="project" value="InterPro"/>
</dbReference>
<dbReference type="VEuPathDB" id="FungiDB:H257_17391"/>